<evidence type="ECO:0000256" key="8">
    <source>
        <dbReference type="ARBA" id="ARBA00023136"/>
    </source>
</evidence>
<feature type="transmembrane region" description="Helical" evidence="10">
    <location>
        <begin position="17"/>
        <end position="38"/>
    </location>
</feature>
<dbReference type="GO" id="GO:0043332">
    <property type="term" value="C:mating projection tip"/>
    <property type="evidence" value="ECO:0007669"/>
    <property type="project" value="UniProtKB-UniRule"/>
</dbReference>
<evidence type="ECO:0000313" key="11">
    <source>
        <dbReference type="EMBL" id="CRK39187.1"/>
    </source>
</evidence>
<dbReference type="PANTHER" id="PTHR31030:SF1">
    <property type="entry name" value="PLASMA MEMBRANE FUSION PROTEIN PRM1"/>
    <property type="match status" value="1"/>
</dbReference>
<dbReference type="AlphaFoldDB" id="A0A0G4MYA8"/>
<evidence type="ECO:0000256" key="3">
    <source>
        <dbReference type="ARBA" id="ARBA00010780"/>
    </source>
</evidence>
<evidence type="ECO:0000313" key="12">
    <source>
        <dbReference type="Proteomes" id="UP000044602"/>
    </source>
</evidence>
<dbReference type="STRING" id="100787.A0A0G4MYA8"/>
<feature type="non-terminal residue" evidence="11">
    <location>
        <position position="1"/>
    </location>
</feature>
<dbReference type="EMBL" id="CVQH01025842">
    <property type="protein sequence ID" value="CRK39187.1"/>
    <property type="molecule type" value="Genomic_DNA"/>
</dbReference>
<organism evidence="11 12">
    <name type="scientific">Verticillium longisporum</name>
    <name type="common">Verticillium dahliae var. longisporum</name>
    <dbReference type="NCBI Taxonomy" id="100787"/>
    <lineage>
        <taxon>Eukaryota</taxon>
        <taxon>Fungi</taxon>
        <taxon>Dikarya</taxon>
        <taxon>Ascomycota</taxon>
        <taxon>Pezizomycotina</taxon>
        <taxon>Sordariomycetes</taxon>
        <taxon>Hypocreomycetidae</taxon>
        <taxon>Glomerellales</taxon>
        <taxon>Plectosphaerellaceae</taxon>
        <taxon>Verticillium</taxon>
    </lineage>
</organism>
<keyword evidence="5 10" id="KW-0812">Transmembrane</keyword>
<evidence type="ECO:0000256" key="7">
    <source>
        <dbReference type="ARBA" id="ARBA00022989"/>
    </source>
</evidence>
<accession>A0A0G4MYA8</accession>
<reference evidence="12" key="1">
    <citation type="submission" date="2015-05" db="EMBL/GenBank/DDBJ databases">
        <authorList>
            <person name="Fogelqvist Johan"/>
        </authorList>
    </citation>
    <scope>NUCLEOTIDE SEQUENCE [LARGE SCALE GENOMIC DNA]</scope>
</reference>
<evidence type="ECO:0000256" key="6">
    <source>
        <dbReference type="ARBA" id="ARBA00022971"/>
    </source>
</evidence>
<keyword evidence="4 10" id="KW-1003">Cell membrane</keyword>
<keyword evidence="12" id="KW-1185">Reference proteome</keyword>
<dbReference type="Proteomes" id="UP000044602">
    <property type="component" value="Unassembled WGS sequence"/>
</dbReference>
<feature type="non-terminal residue" evidence="11">
    <location>
        <position position="68"/>
    </location>
</feature>
<keyword evidence="7 10" id="KW-1133">Transmembrane helix</keyword>
<keyword evidence="6 10" id="KW-0184">Conjugation</keyword>
<evidence type="ECO:0000256" key="1">
    <source>
        <dbReference type="ARBA" id="ARBA00002512"/>
    </source>
</evidence>
<protein>
    <recommendedName>
        <fullName evidence="10">Plasma membrane fusion protein PRM1</fullName>
    </recommendedName>
</protein>
<evidence type="ECO:0000256" key="9">
    <source>
        <dbReference type="ARBA" id="ARBA00023180"/>
    </source>
</evidence>
<keyword evidence="8 10" id="KW-0472">Membrane</keyword>
<dbReference type="GO" id="GO:0032220">
    <property type="term" value="P:plasma membrane fusion involved in cytogamy"/>
    <property type="evidence" value="ECO:0007669"/>
    <property type="project" value="TreeGrafter"/>
</dbReference>
<evidence type="ECO:0000256" key="2">
    <source>
        <dbReference type="ARBA" id="ARBA00004651"/>
    </source>
</evidence>
<evidence type="ECO:0000256" key="10">
    <source>
        <dbReference type="RuleBase" id="RU366035"/>
    </source>
</evidence>
<dbReference type="PANTHER" id="PTHR31030">
    <property type="entry name" value="PLASMA MEMBRANE FUSION PROTEIN PRM1"/>
    <property type="match status" value="1"/>
</dbReference>
<evidence type="ECO:0000256" key="4">
    <source>
        <dbReference type="ARBA" id="ARBA00022475"/>
    </source>
</evidence>
<comment type="similarity">
    <text evidence="3 10">Belongs to the PRM1 family.</text>
</comment>
<keyword evidence="9" id="KW-0325">Glycoprotein</keyword>
<dbReference type="InterPro" id="IPR026777">
    <property type="entry name" value="PRM1"/>
</dbReference>
<gene>
    <name evidence="11" type="ORF">BN1708_020621</name>
</gene>
<dbReference type="GO" id="GO:0005886">
    <property type="term" value="C:plasma membrane"/>
    <property type="evidence" value="ECO:0007669"/>
    <property type="project" value="UniProtKB-SubCell"/>
</dbReference>
<proteinExistence type="inferred from homology"/>
<comment type="subcellular location">
    <subcellularLocation>
        <location evidence="2 10">Cell membrane</location>
        <topology evidence="2 10">Multi-pass membrane protein</topology>
    </subcellularLocation>
</comment>
<evidence type="ECO:0000256" key="5">
    <source>
        <dbReference type="ARBA" id="ARBA00022692"/>
    </source>
</evidence>
<comment type="caution">
    <text evidence="10">Lacks conserved residue(s) required for the propagation of feature annotation.</text>
</comment>
<comment type="function">
    <text evidence="1 10">Involved in cell fusion during mating by stabilizing the plasma membrane fusion event.</text>
</comment>
<name>A0A0G4MYA8_VERLO</name>
<sequence length="68" mass="7347">RQILARWAFAYATSLPALFVLSLALAGFFACLCQFVLLKTIERTVPELANQVGEFAEDVVGSLAAVSK</sequence>